<name>A0AAW5N3G3_9ESCH</name>
<keyword evidence="5" id="KW-0949">S-adenosyl-L-methionine</keyword>
<dbReference type="EMBL" id="JANPXH010001883">
    <property type="protein sequence ID" value="MCR6679861.1"/>
    <property type="molecule type" value="Genomic_DNA"/>
</dbReference>
<dbReference type="GO" id="GO:0003677">
    <property type="term" value="F:DNA binding"/>
    <property type="evidence" value="ECO:0007669"/>
    <property type="project" value="InterPro"/>
</dbReference>
<dbReference type="Proteomes" id="UP001206878">
    <property type="component" value="Unassembled WGS sequence"/>
</dbReference>
<evidence type="ECO:0000256" key="1">
    <source>
        <dbReference type="ARBA" id="ARBA00006594"/>
    </source>
</evidence>
<keyword evidence="4" id="KW-0808">Transferase</keyword>
<evidence type="ECO:0000256" key="6">
    <source>
        <dbReference type="ARBA" id="ARBA00047942"/>
    </source>
</evidence>
<protein>
    <recommendedName>
        <fullName evidence="2">site-specific DNA-methyltransferase (adenine-specific)</fullName>
        <ecNumber evidence="2">2.1.1.72</ecNumber>
    </recommendedName>
</protein>
<evidence type="ECO:0000256" key="2">
    <source>
        <dbReference type="ARBA" id="ARBA00011900"/>
    </source>
</evidence>
<feature type="domain" description="DNA methylase N-4/N-6" evidence="7">
    <location>
        <begin position="25"/>
        <end position="78"/>
    </location>
</feature>
<reference evidence="8" key="1">
    <citation type="submission" date="2022-07" db="EMBL/GenBank/DDBJ databases">
        <title>Diversity of ethanolamine utilization by human commensal Escherichia coli.</title>
        <authorList>
            <person name="Jubelin G."/>
        </authorList>
    </citation>
    <scope>NUCLEOTIDE SEQUENCE</scope>
    <source>
        <strain evidence="8">S1</strain>
    </source>
</reference>
<dbReference type="EC" id="2.1.1.72" evidence="2"/>
<evidence type="ECO:0000256" key="4">
    <source>
        <dbReference type="ARBA" id="ARBA00022679"/>
    </source>
</evidence>
<proteinExistence type="inferred from homology"/>
<dbReference type="InterPro" id="IPR029063">
    <property type="entry name" value="SAM-dependent_MTases_sf"/>
</dbReference>
<sequence>RRVFLWLNVKCAGGCECRLRRYFGVTAQVPYTDVWTHKPVQFYPGKHPCEKPAEMLQQIISASSRPGDLIADFFMGSG</sequence>
<feature type="non-terminal residue" evidence="8">
    <location>
        <position position="78"/>
    </location>
</feature>
<feature type="non-terminal residue" evidence="8">
    <location>
        <position position="1"/>
    </location>
</feature>
<dbReference type="InterPro" id="IPR002295">
    <property type="entry name" value="N4/N6-MTase_EcoPI_Mod-like"/>
</dbReference>
<comment type="catalytic activity">
    <reaction evidence="6">
        <text>a 2'-deoxyadenosine in DNA + S-adenosyl-L-methionine = an N(6)-methyl-2'-deoxyadenosine in DNA + S-adenosyl-L-homocysteine + H(+)</text>
        <dbReference type="Rhea" id="RHEA:15197"/>
        <dbReference type="Rhea" id="RHEA-COMP:12418"/>
        <dbReference type="Rhea" id="RHEA-COMP:12419"/>
        <dbReference type="ChEBI" id="CHEBI:15378"/>
        <dbReference type="ChEBI" id="CHEBI:57856"/>
        <dbReference type="ChEBI" id="CHEBI:59789"/>
        <dbReference type="ChEBI" id="CHEBI:90615"/>
        <dbReference type="ChEBI" id="CHEBI:90616"/>
        <dbReference type="EC" id="2.1.1.72"/>
    </reaction>
</comment>
<dbReference type="InterPro" id="IPR002941">
    <property type="entry name" value="DNA_methylase_N4/N6"/>
</dbReference>
<dbReference type="GO" id="GO:0032259">
    <property type="term" value="P:methylation"/>
    <property type="evidence" value="ECO:0007669"/>
    <property type="project" value="UniProtKB-KW"/>
</dbReference>
<organism evidence="8 9">
    <name type="scientific">Escherichia marmotae</name>
    <dbReference type="NCBI Taxonomy" id="1499973"/>
    <lineage>
        <taxon>Bacteria</taxon>
        <taxon>Pseudomonadati</taxon>
        <taxon>Pseudomonadota</taxon>
        <taxon>Gammaproteobacteria</taxon>
        <taxon>Enterobacterales</taxon>
        <taxon>Enterobacteriaceae</taxon>
        <taxon>Escherichia</taxon>
    </lineage>
</organism>
<dbReference type="AlphaFoldDB" id="A0AAW5N3G3"/>
<evidence type="ECO:0000256" key="3">
    <source>
        <dbReference type="ARBA" id="ARBA00022603"/>
    </source>
</evidence>
<keyword evidence="3" id="KW-0489">Methyltransferase</keyword>
<comment type="caution">
    <text evidence="8">The sequence shown here is derived from an EMBL/GenBank/DDBJ whole genome shotgun (WGS) entry which is preliminary data.</text>
</comment>
<evidence type="ECO:0000313" key="9">
    <source>
        <dbReference type="Proteomes" id="UP001206878"/>
    </source>
</evidence>
<dbReference type="GO" id="GO:0008170">
    <property type="term" value="F:N-methyltransferase activity"/>
    <property type="evidence" value="ECO:0007669"/>
    <property type="project" value="InterPro"/>
</dbReference>
<dbReference type="Pfam" id="PF01555">
    <property type="entry name" value="N6_N4_Mtase"/>
    <property type="match status" value="1"/>
</dbReference>
<accession>A0AAW5N3G3</accession>
<dbReference type="GO" id="GO:0009007">
    <property type="term" value="F:site-specific DNA-methyltransferase (adenine-specific) activity"/>
    <property type="evidence" value="ECO:0007669"/>
    <property type="project" value="UniProtKB-EC"/>
</dbReference>
<comment type="similarity">
    <text evidence="1">Belongs to the N(4)/N(6)-methyltransferase family.</text>
</comment>
<evidence type="ECO:0000259" key="7">
    <source>
        <dbReference type="Pfam" id="PF01555"/>
    </source>
</evidence>
<gene>
    <name evidence="8" type="ORF">NVV43_31260</name>
</gene>
<dbReference type="SUPFAM" id="SSF53335">
    <property type="entry name" value="S-adenosyl-L-methionine-dependent methyltransferases"/>
    <property type="match status" value="1"/>
</dbReference>
<evidence type="ECO:0000313" key="8">
    <source>
        <dbReference type="EMBL" id="MCR6679861.1"/>
    </source>
</evidence>
<evidence type="ECO:0000256" key="5">
    <source>
        <dbReference type="ARBA" id="ARBA00022691"/>
    </source>
</evidence>
<dbReference type="Gene3D" id="3.40.50.150">
    <property type="entry name" value="Vaccinia Virus protein VP39"/>
    <property type="match status" value="1"/>
</dbReference>
<dbReference type="PRINTS" id="PR00506">
    <property type="entry name" value="D21N6MTFRASE"/>
</dbReference>